<organism evidence="7 8">
    <name type="scientific">Streptomyces lycii</name>
    <dbReference type="NCBI Taxonomy" id="2654337"/>
    <lineage>
        <taxon>Bacteria</taxon>
        <taxon>Bacillati</taxon>
        <taxon>Actinomycetota</taxon>
        <taxon>Actinomycetes</taxon>
        <taxon>Kitasatosporales</taxon>
        <taxon>Streptomycetaceae</taxon>
        <taxon>Streptomyces</taxon>
    </lineage>
</organism>
<dbReference type="InterPro" id="IPR001647">
    <property type="entry name" value="HTH_TetR"/>
</dbReference>
<dbReference type="Gene3D" id="1.10.357.10">
    <property type="entry name" value="Tetracycline Repressor, domain 2"/>
    <property type="match status" value="1"/>
</dbReference>
<evidence type="ECO:0000256" key="2">
    <source>
        <dbReference type="ARBA" id="ARBA00023015"/>
    </source>
</evidence>
<evidence type="ECO:0000256" key="4">
    <source>
        <dbReference type="ARBA" id="ARBA00023163"/>
    </source>
</evidence>
<dbReference type="Pfam" id="PF13977">
    <property type="entry name" value="TetR_C_6"/>
    <property type="match status" value="1"/>
</dbReference>
<evidence type="ECO:0000259" key="6">
    <source>
        <dbReference type="PROSITE" id="PS50977"/>
    </source>
</evidence>
<dbReference type="InterPro" id="IPR050109">
    <property type="entry name" value="HTH-type_TetR-like_transc_reg"/>
</dbReference>
<evidence type="ECO:0000256" key="1">
    <source>
        <dbReference type="ARBA" id="ARBA00022491"/>
    </source>
</evidence>
<dbReference type="InterPro" id="IPR009057">
    <property type="entry name" value="Homeodomain-like_sf"/>
</dbReference>
<accession>A0ABQ7FEQ3</accession>
<dbReference type="SUPFAM" id="SSF48498">
    <property type="entry name" value="Tetracyclin repressor-like, C-terminal domain"/>
    <property type="match status" value="1"/>
</dbReference>
<dbReference type="InterPro" id="IPR036271">
    <property type="entry name" value="Tet_transcr_reg_TetR-rel_C_sf"/>
</dbReference>
<keyword evidence="2" id="KW-0805">Transcription regulation</keyword>
<dbReference type="EMBL" id="WHPN01000312">
    <property type="protein sequence ID" value="KAF4407501.1"/>
    <property type="molecule type" value="Genomic_DNA"/>
</dbReference>
<evidence type="ECO:0000313" key="8">
    <source>
        <dbReference type="Proteomes" id="UP000621266"/>
    </source>
</evidence>
<gene>
    <name evidence="7" type="ORF">GCU69_19120</name>
</gene>
<name>A0ABQ7FEQ3_9ACTN</name>
<keyword evidence="3 5" id="KW-0238">DNA-binding</keyword>
<dbReference type="RefSeq" id="WP_098750142.1">
    <property type="nucleotide sequence ID" value="NZ_WHPN01000312.1"/>
</dbReference>
<keyword evidence="1" id="KW-0678">Repressor</keyword>
<dbReference type="Proteomes" id="UP000621266">
    <property type="component" value="Unassembled WGS sequence"/>
</dbReference>
<feature type="DNA-binding region" description="H-T-H motif" evidence="5">
    <location>
        <begin position="31"/>
        <end position="50"/>
    </location>
</feature>
<dbReference type="PANTHER" id="PTHR30055">
    <property type="entry name" value="HTH-TYPE TRANSCRIPTIONAL REGULATOR RUTR"/>
    <property type="match status" value="1"/>
</dbReference>
<protein>
    <submittedName>
        <fullName evidence="7">TetR family transcriptional regulator</fullName>
    </submittedName>
</protein>
<comment type="caution">
    <text evidence="7">The sequence shown here is derived from an EMBL/GenBank/DDBJ whole genome shotgun (WGS) entry which is preliminary data.</text>
</comment>
<sequence length="200" mass="21528">MARPKNQAERRIQLIAAATRAVLEHGSTGARLADIAQNAGLTSASVLYYYPDIRELFTAVFERGSAEYCLRRERYVAEAATAAEALGACVRSGVPRPGVTEETSRLLYELAPIVLRNEAAAARNNTFIARQAALYEKVLRDGQESGDFRLAGPAETLARGFVALEDGYGMDVLTGAAPADEVEQALLLHARVMTGTSGIR</sequence>
<dbReference type="InterPro" id="IPR039538">
    <property type="entry name" value="BetI_C"/>
</dbReference>
<dbReference type="SUPFAM" id="SSF46689">
    <property type="entry name" value="Homeodomain-like"/>
    <property type="match status" value="1"/>
</dbReference>
<reference evidence="7 8" key="1">
    <citation type="submission" date="2019-10" db="EMBL/GenBank/DDBJ databases">
        <title>Streptomyces tenebrisbrunneis sp.nov., an endogenous actinomycete isolated from of Lycium ruthenicum.</title>
        <authorList>
            <person name="Ma L."/>
        </authorList>
    </citation>
    <scope>NUCLEOTIDE SEQUENCE [LARGE SCALE GENOMIC DNA]</scope>
    <source>
        <strain evidence="7 8">TRM 66187</strain>
    </source>
</reference>
<evidence type="ECO:0000313" key="7">
    <source>
        <dbReference type="EMBL" id="KAF4407501.1"/>
    </source>
</evidence>
<keyword evidence="8" id="KW-1185">Reference proteome</keyword>
<keyword evidence="4" id="KW-0804">Transcription</keyword>
<proteinExistence type="predicted"/>
<feature type="domain" description="HTH tetR-type" evidence="6">
    <location>
        <begin position="8"/>
        <end position="68"/>
    </location>
</feature>
<dbReference type="Pfam" id="PF00440">
    <property type="entry name" value="TetR_N"/>
    <property type="match status" value="1"/>
</dbReference>
<evidence type="ECO:0000256" key="5">
    <source>
        <dbReference type="PROSITE-ProRule" id="PRU00335"/>
    </source>
</evidence>
<evidence type="ECO:0000256" key="3">
    <source>
        <dbReference type="ARBA" id="ARBA00023125"/>
    </source>
</evidence>
<dbReference type="PROSITE" id="PS50977">
    <property type="entry name" value="HTH_TETR_2"/>
    <property type="match status" value="1"/>
</dbReference>
<dbReference type="PANTHER" id="PTHR30055:SF234">
    <property type="entry name" value="HTH-TYPE TRANSCRIPTIONAL REGULATOR BETI"/>
    <property type="match status" value="1"/>
</dbReference>